<dbReference type="PATRIC" id="fig|1286171.3.peg.1232"/>
<dbReference type="OrthoDB" id="286252at2"/>
<dbReference type="HOGENOM" id="CLU_099014_0_0_9"/>
<gene>
    <name evidence="1" type="ORF">EAL2_c12830</name>
</gene>
<protein>
    <recommendedName>
        <fullName evidence="3">DUF3841 domain-containing protein</fullName>
    </recommendedName>
</protein>
<keyword evidence="2" id="KW-1185">Reference proteome</keyword>
<dbReference type="Proteomes" id="UP000019591">
    <property type="component" value="Chromosome"/>
</dbReference>
<dbReference type="Pfam" id="PF12952">
    <property type="entry name" value="DUF3841"/>
    <property type="match status" value="1"/>
</dbReference>
<dbReference type="AlphaFoldDB" id="W8TFH5"/>
<evidence type="ECO:0000313" key="1">
    <source>
        <dbReference type="EMBL" id="AHM56578.1"/>
    </source>
</evidence>
<name>W8TFH5_PEPAC</name>
<accession>W8TFH5</accession>
<evidence type="ECO:0000313" key="2">
    <source>
        <dbReference type="Proteomes" id="UP000019591"/>
    </source>
</evidence>
<dbReference type="KEGG" id="eac:EAL2_c12830"/>
<reference evidence="1 2" key="1">
    <citation type="journal article" date="2014" name="Genome Announc.">
        <title>Complete Genome Sequence of Amino Acid-Utilizing Eubacterium acidaminophilum al-2 (DSM 3953).</title>
        <authorList>
            <person name="Poehlein A."/>
            <person name="Andreesen J.R."/>
            <person name="Daniel R."/>
        </authorList>
    </citation>
    <scope>NUCLEOTIDE SEQUENCE [LARGE SCALE GENOMIC DNA]</scope>
    <source>
        <strain evidence="1 2">DSM 3953</strain>
    </source>
</reference>
<dbReference type="EMBL" id="CP007452">
    <property type="protein sequence ID" value="AHM56578.1"/>
    <property type="molecule type" value="Genomic_DNA"/>
</dbReference>
<organism evidence="1 2">
    <name type="scientific">Peptoclostridium acidaminophilum DSM 3953</name>
    <dbReference type="NCBI Taxonomy" id="1286171"/>
    <lineage>
        <taxon>Bacteria</taxon>
        <taxon>Bacillati</taxon>
        <taxon>Bacillota</taxon>
        <taxon>Clostridia</taxon>
        <taxon>Peptostreptococcales</taxon>
        <taxon>Peptoclostridiaceae</taxon>
        <taxon>Peptoclostridium</taxon>
    </lineage>
</organism>
<evidence type="ECO:0008006" key="3">
    <source>
        <dbReference type="Google" id="ProtNLM"/>
    </source>
</evidence>
<dbReference type="InterPro" id="IPR024211">
    <property type="entry name" value="DUF3841"/>
</dbReference>
<dbReference type="eggNOG" id="ENOG502ZCB8">
    <property type="taxonomic scope" value="Bacteria"/>
</dbReference>
<sequence>MGKLKLWTRQDERVLKDIETRGFYRVKQEHIIEKFDSCSDVYLHVYRWYSRSAGAVVPKPEGVEFPVWASVDKEFSLGVIEGQVVLELEVDSADVIIMDSAKWDYILNYWYIPKDRDDARRYDEKLESYGIRNKTLMYMNNFYPLLKREVEKSWERLFDQDIRLSDINQATLWEIKSEWITNITRAE</sequence>
<dbReference type="RefSeq" id="WP_025435568.1">
    <property type="nucleotide sequence ID" value="NZ_CP007452.1"/>
</dbReference>
<dbReference type="STRING" id="1286171.EAL2_c12830"/>
<proteinExistence type="predicted"/>